<dbReference type="InterPro" id="IPR006129">
    <property type="entry name" value="AdhesinB"/>
</dbReference>
<dbReference type="GO" id="GO:0007155">
    <property type="term" value="P:cell adhesion"/>
    <property type="evidence" value="ECO:0007669"/>
    <property type="project" value="InterPro"/>
</dbReference>
<reference evidence="7 8" key="1">
    <citation type="journal article" date="2013" name="Int. J. Syst. Evol. Microbiol.">
        <title>Tumebacillus flagellatus sp. nov., an alpha-amylase/pullulanase-producing bacterium isolated from cassava wastewater.</title>
        <authorList>
            <person name="Wang Q."/>
            <person name="Xie N."/>
            <person name="Qin Y."/>
            <person name="Shen N."/>
            <person name="Zhu J."/>
            <person name="Mi H."/>
            <person name="Huang R."/>
        </authorList>
    </citation>
    <scope>NUCLEOTIDE SEQUENCE [LARGE SCALE GENOMIC DNA]</scope>
    <source>
        <strain evidence="7 8">GST4</strain>
    </source>
</reference>
<protein>
    <recommendedName>
        <fullName evidence="9">Metal ABC transporter substrate-binding protein</fullName>
    </recommendedName>
</protein>
<dbReference type="RefSeq" id="WP_052035881.1">
    <property type="nucleotide sequence ID" value="NZ_JMIR01000002.1"/>
</dbReference>
<evidence type="ECO:0000256" key="2">
    <source>
        <dbReference type="ARBA" id="ARBA00022448"/>
    </source>
</evidence>
<proteinExistence type="inferred from homology"/>
<feature type="chain" id="PRO_5039309831" description="Metal ABC transporter substrate-binding protein" evidence="6">
    <location>
        <begin position="28"/>
        <end position="310"/>
    </location>
</feature>
<comment type="subcellular location">
    <subcellularLocation>
        <location evidence="1">Cell envelope</location>
    </subcellularLocation>
</comment>
<dbReference type="Proteomes" id="UP000027931">
    <property type="component" value="Unassembled WGS sequence"/>
</dbReference>
<evidence type="ECO:0000256" key="1">
    <source>
        <dbReference type="ARBA" id="ARBA00004196"/>
    </source>
</evidence>
<gene>
    <name evidence="7" type="ORF">EL26_02050</name>
</gene>
<keyword evidence="8" id="KW-1185">Reference proteome</keyword>
<dbReference type="Gene3D" id="3.40.50.1980">
    <property type="entry name" value="Nitrogenase molybdenum iron protein domain"/>
    <property type="match status" value="2"/>
</dbReference>
<dbReference type="InterPro" id="IPR006127">
    <property type="entry name" value="ZnuA-like"/>
</dbReference>
<dbReference type="GO" id="GO:0030313">
    <property type="term" value="C:cell envelope"/>
    <property type="evidence" value="ECO:0007669"/>
    <property type="project" value="UniProtKB-SubCell"/>
</dbReference>
<dbReference type="PRINTS" id="PR00691">
    <property type="entry name" value="ADHESINB"/>
</dbReference>
<dbReference type="OrthoDB" id="9810636at2"/>
<name>A0A074LRP6_9BACL</name>
<dbReference type="PANTHER" id="PTHR42953">
    <property type="entry name" value="HIGH-AFFINITY ZINC UPTAKE SYSTEM PROTEIN ZNUA-RELATED"/>
    <property type="match status" value="1"/>
</dbReference>
<dbReference type="InterPro" id="IPR050492">
    <property type="entry name" value="Bact_metal-bind_prot9"/>
</dbReference>
<evidence type="ECO:0000256" key="3">
    <source>
        <dbReference type="ARBA" id="ARBA00022723"/>
    </source>
</evidence>
<comment type="similarity">
    <text evidence="5">Belongs to the bacterial solute-binding protein 9 family.</text>
</comment>
<evidence type="ECO:0000256" key="5">
    <source>
        <dbReference type="RuleBase" id="RU003512"/>
    </source>
</evidence>
<keyword evidence="4 6" id="KW-0732">Signal</keyword>
<sequence>MNSKKKVKHSALKIGAVLALSASLLTACSNGGTQATNATKSSGEGKLKVVAAENFYGEVLQAVGGERVEVVSLLTSPEQDPHEYEATPADSKSVADANYVVYNGIGYDEWMEKLLGASTSTKTKVAVGSDVMGKRLGDNPHIWYDPSTISKLTERVAQDLGTLDPSHASEYKQRAEEYLNTLKPLVEKVEKLKQTTPVLIDVSEPVFQYMADALNLKVNNEKFSEAIEDESDPAPAVLADVQDDLKQKRVKLFVHNIQVDSPTVQNIAKLAESSGVPVVRVTETEPKGKNYPEWMNDQLDQIMKGLEVTP</sequence>
<organism evidence="7 8">
    <name type="scientific">Tumebacillus flagellatus</name>
    <dbReference type="NCBI Taxonomy" id="1157490"/>
    <lineage>
        <taxon>Bacteria</taxon>
        <taxon>Bacillati</taxon>
        <taxon>Bacillota</taxon>
        <taxon>Bacilli</taxon>
        <taxon>Bacillales</taxon>
        <taxon>Alicyclobacillaceae</taxon>
        <taxon>Tumebacillus</taxon>
    </lineage>
</organism>
<accession>A0A074LRP6</accession>
<keyword evidence="2 5" id="KW-0813">Transport</keyword>
<feature type="signal peptide" evidence="6">
    <location>
        <begin position="1"/>
        <end position="27"/>
    </location>
</feature>
<dbReference type="InterPro" id="IPR006128">
    <property type="entry name" value="Lipoprotein_PsaA-like"/>
</dbReference>
<dbReference type="GO" id="GO:0030001">
    <property type="term" value="P:metal ion transport"/>
    <property type="evidence" value="ECO:0007669"/>
    <property type="project" value="InterPro"/>
</dbReference>
<dbReference type="SUPFAM" id="SSF53807">
    <property type="entry name" value="Helical backbone' metal receptor"/>
    <property type="match status" value="1"/>
</dbReference>
<dbReference type="PANTHER" id="PTHR42953:SF1">
    <property type="entry name" value="METAL-BINDING PROTEIN HI_0362-RELATED"/>
    <property type="match status" value="1"/>
</dbReference>
<dbReference type="Pfam" id="PF01297">
    <property type="entry name" value="ZnuA"/>
    <property type="match status" value="1"/>
</dbReference>
<comment type="caution">
    <text evidence="7">The sequence shown here is derived from an EMBL/GenBank/DDBJ whole genome shotgun (WGS) entry which is preliminary data.</text>
</comment>
<evidence type="ECO:0000256" key="4">
    <source>
        <dbReference type="ARBA" id="ARBA00022729"/>
    </source>
</evidence>
<evidence type="ECO:0000313" key="8">
    <source>
        <dbReference type="Proteomes" id="UP000027931"/>
    </source>
</evidence>
<keyword evidence="3" id="KW-0479">Metal-binding</keyword>
<dbReference type="eggNOG" id="COG0803">
    <property type="taxonomic scope" value="Bacteria"/>
</dbReference>
<dbReference type="AlphaFoldDB" id="A0A074LRP6"/>
<dbReference type="STRING" id="1157490.EL26_02050"/>
<dbReference type="PROSITE" id="PS51257">
    <property type="entry name" value="PROKAR_LIPOPROTEIN"/>
    <property type="match status" value="1"/>
</dbReference>
<dbReference type="GO" id="GO:0046872">
    <property type="term" value="F:metal ion binding"/>
    <property type="evidence" value="ECO:0007669"/>
    <property type="project" value="UniProtKB-KW"/>
</dbReference>
<dbReference type="PRINTS" id="PR00690">
    <property type="entry name" value="ADHESNFAMILY"/>
</dbReference>
<evidence type="ECO:0008006" key="9">
    <source>
        <dbReference type="Google" id="ProtNLM"/>
    </source>
</evidence>
<evidence type="ECO:0000313" key="7">
    <source>
        <dbReference type="EMBL" id="KEO84816.1"/>
    </source>
</evidence>
<evidence type="ECO:0000256" key="6">
    <source>
        <dbReference type="SAM" id="SignalP"/>
    </source>
</evidence>
<dbReference type="EMBL" id="JMIR01000002">
    <property type="protein sequence ID" value="KEO84816.1"/>
    <property type="molecule type" value="Genomic_DNA"/>
</dbReference>